<accession>A0A146K126</accession>
<evidence type="ECO:0000313" key="2">
    <source>
        <dbReference type="EMBL" id="JAP90178.1"/>
    </source>
</evidence>
<proteinExistence type="predicted"/>
<organism evidence="2">
    <name type="scientific">Trepomonas sp. PC1</name>
    <dbReference type="NCBI Taxonomy" id="1076344"/>
    <lineage>
        <taxon>Eukaryota</taxon>
        <taxon>Metamonada</taxon>
        <taxon>Diplomonadida</taxon>
        <taxon>Hexamitidae</taxon>
        <taxon>Hexamitinae</taxon>
        <taxon>Trepomonas</taxon>
    </lineage>
</organism>
<protein>
    <submittedName>
        <fullName evidence="2">Uncharacterized protein</fullName>
    </submittedName>
</protein>
<name>A0A146K126_9EUKA</name>
<dbReference type="AlphaFoldDB" id="A0A146K126"/>
<feature type="non-terminal residue" evidence="2">
    <location>
        <position position="700"/>
    </location>
</feature>
<feature type="coiled-coil region" evidence="1">
    <location>
        <begin position="208"/>
        <end position="306"/>
    </location>
</feature>
<feature type="coiled-coil region" evidence="1">
    <location>
        <begin position="345"/>
        <end position="431"/>
    </location>
</feature>
<sequence>RLTRLRSDFFDLKMVLTDLSAYLRQNAQINIQQMKVAQTVYARQPNSHSVDKIRDFNKKFIESQNKISSLDQKLSKFTFSFKTLHSGLSDSKFQLQKLKNLFQQQSLEIDNKIDQIIYFVPRVFNKSQTLENQQLKLQIQRLQSNPEDLAAKLEIQQLQTELLQIQQQYSILLKQKEKEQFNLQQSLSITQMQCTEESRVKEDQNLTILSLQKELMKTQQTVQDKNKQIEELKYQVSTFDVVKQNLVKDSQNLFQQVNQCKQTIQQLEQHKNSQQNQFELEMQQKTEEFEIERLGLQKQVKDLQIQQHVQQQEINQKQILTQQQASEIQQLNVIMEQSTKLQSIVDQQLQQIDAKNRQIKQYEQQVDQISAQLAKQKELIELSQQKDYQLNMQQQQIQEMSFYNDQKEAELQKTLQKLNQTELNFQNIQIELNSVQSVNKNQFQNQFRFQKQLLNITQSLEDHLVQIQQFQVKPFISAKINALNQKIETFQLSKRYKIPKSMVSINQKANLFVQQIRLLNENLMQKISELQRKVRFQDEKFKEIYIFFVSQQRTSSILESEMKLIANVMEGFGQVDISYKLERVDRALSNLEKDILGIKPQLKQIQTVKQQLALQANQFISSQNADQVLVRVSMLGLKLDEIEGKVQIIRQKKPKNQNNAKISVQYSKVRDQKVISNIKVQMSKFDTFLGNQIQRVNEVL</sequence>
<feature type="coiled-coil region" evidence="1">
    <location>
        <begin position="95"/>
        <end position="175"/>
    </location>
</feature>
<gene>
    <name evidence="2" type="ORF">TPC1_30327</name>
</gene>
<evidence type="ECO:0000256" key="1">
    <source>
        <dbReference type="SAM" id="Coils"/>
    </source>
</evidence>
<keyword evidence="1" id="KW-0175">Coiled coil</keyword>
<dbReference type="EMBL" id="GDID01006428">
    <property type="protein sequence ID" value="JAP90178.1"/>
    <property type="molecule type" value="Transcribed_RNA"/>
</dbReference>
<feature type="coiled-coil region" evidence="1">
    <location>
        <begin position="513"/>
        <end position="540"/>
    </location>
</feature>
<feature type="non-terminal residue" evidence="2">
    <location>
        <position position="1"/>
    </location>
</feature>
<reference evidence="2" key="1">
    <citation type="submission" date="2015-07" db="EMBL/GenBank/DDBJ databases">
        <title>Adaptation to a free-living lifestyle via gene acquisitions in the diplomonad Trepomonas sp. PC1.</title>
        <authorList>
            <person name="Xu F."/>
            <person name="Jerlstrom-Hultqvist J."/>
            <person name="Kolisko M."/>
            <person name="Simpson A.G.B."/>
            <person name="Roger A.J."/>
            <person name="Svard S.G."/>
            <person name="Andersson J.O."/>
        </authorList>
    </citation>
    <scope>NUCLEOTIDE SEQUENCE</scope>
    <source>
        <strain evidence="2">PC1</strain>
    </source>
</reference>